<dbReference type="KEGG" id="ehx:EMIHUDRAFT_211047"/>
<evidence type="ECO:0000313" key="3">
    <source>
        <dbReference type="EnsemblProtists" id="EOD16012"/>
    </source>
</evidence>
<evidence type="ECO:0000256" key="1">
    <source>
        <dbReference type="SAM" id="MobiDB-lite"/>
    </source>
</evidence>
<feature type="domain" description="Strawberry notch AAA" evidence="2">
    <location>
        <begin position="159"/>
        <end position="361"/>
    </location>
</feature>
<feature type="region of interest" description="Disordered" evidence="1">
    <location>
        <begin position="1"/>
        <end position="24"/>
    </location>
</feature>
<feature type="region of interest" description="Disordered" evidence="1">
    <location>
        <begin position="89"/>
        <end position="148"/>
    </location>
</feature>
<dbReference type="RefSeq" id="XP_005768441.1">
    <property type="nucleotide sequence ID" value="XM_005768384.1"/>
</dbReference>
<dbReference type="PANTHER" id="PTHR12706:SF30">
    <property type="entry name" value="PROTEIN STRAWBERRY NOTCH-RELATED"/>
    <property type="match status" value="1"/>
</dbReference>
<dbReference type="GO" id="GO:0042393">
    <property type="term" value="F:histone binding"/>
    <property type="evidence" value="ECO:0007669"/>
    <property type="project" value="TreeGrafter"/>
</dbReference>
<dbReference type="SUPFAM" id="SSF52540">
    <property type="entry name" value="P-loop containing nucleoside triphosphate hydrolases"/>
    <property type="match status" value="1"/>
</dbReference>
<dbReference type="InterPro" id="IPR026741">
    <property type="entry name" value="SNO"/>
</dbReference>
<organism evidence="3 4">
    <name type="scientific">Emiliania huxleyi (strain CCMP1516)</name>
    <dbReference type="NCBI Taxonomy" id="280463"/>
    <lineage>
        <taxon>Eukaryota</taxon>
        <taxon>Haptista</taxon>
        <taxon>Haptophyta</taxon>
        <taxon>Prymnesiophyceae</taxon>
        <taxon>Isochrysidales</taxon>
        <taxon>Noelaerhabdaceae</taxon>
        <taxon>Emiliania</taxon>
    </lineage>
</organism>
<dbReference type="Proteomes" id="UP000013827">
    <property type="component" value="Unassembled WGS sequence"/>
</dbReference>
<dbReference type="InterPro" id="IPR027417">
    <property type="entry name" value="P-loop_NTPase"/>
</dbReference>
<feature type="domain" description="Strawberry notch AAA" evidence="2">
    <location>
        <begin position="388"/>
        <end position="421"/>
    </location>
</feature>
<protein>
    <recommendedName>
        <fullName evidence="2">Strawberry notch AAA domain-containing protein</fullName>
    </recommendedName>
</protein>
<reference evidence="3" key="2">
    <citation type="submission" date="2024-10" db="UniProtKB">
        <authorList>
            <consortium name="EnsemblProtists"/>
        </authorList>
    </citation>
    <scope>IDENTIFICATION</scope>
</reference>
<name>A0A0D3IXM7_EMIH1</name>
<dbReference type="eggNOG" id="KOG1513">
    <property type="taxonomic scope" value="Eukaryota"/>
</dbReference>
<dbReference type="InterPro" id="IPR039187">
    <property type="entry name" value="SNO_AAA"/>
</dbReference>
<proteinExistence type="predicted"/>
<dbReference type="GO" id="GO:0005634">
    <property type="term" value="C:nucleus"/>
    <property type="evidence" value="ECO:0007669"/>
    <property type="project" value="TreeGrafter"/>
</dbReference>
<sequence length="566" mass="61836">MADLDDDVEFTGSTGTNPLRDMPHMRHDCLVHPWPRPATAQSCAECCAKCFCYVCDAPASECKLWDEHCLADGSAEWVRKRAQAKRKREAAQRAQAAGRQVDSAEAVRQRFAAAADTDDGGAPQPAPDGADAGRPTRDEAEVEDEESEETFATYAPCHFARCRAGFFLGDGVGLGKGRQLAGVIAENWLCGRKRHLWVSVSADLMEDAKRDLKDIGFSHIKVFNITKLPRGRLAAMRRGGNGVPHDWSADCVVFSTYSALIAKDRSKQTRAEQLVAWLGSAQAEGCILFDESHKAKNLAPEKGKKCSQTAADCPSARVVYCSATGASSLQNMGYMQRLGLWGAATPFADFRAFTKALGQHGKKGEAPVGELTAACGDARVARGERAVSRTVGAMELVALDLKRRGMYLSRQLSFSAASFDKAMAARFWADMLACFNYALHDVLRVKNDFPDRPKDAKHPSWAVISSFWGCHQRFFRSLCMAMKVPELVKKAKEALAANKCVVVGLQSTGEARLTDAVKSGEDLEEFAGMKECVRFLLKRFPTGGHVHEPAPTAGEWCPFTAALRRD</sequence>
<dbReference type="GeneID" id="17262117"/>
<dbReference type="GO" id="GO:0006355">
    <property type="term" value="P:regulation of DNA-templated transcription"/>
    <property type="evidence" value="ECO:0007669"/>
    <property type="project" value="InterPro"/>
</dbReference>
<keyword evidence="4" id="KW-1185">Reference proteome</keyword>
<evidence type="ECO:0000313" key="4">
    <source>
        <dbReference type="Proteomes" id="UP000013827"/>
    </source>
</evidence>
<evidence type="ECO:0000259" key="2">
    <source>
        <dbReference type="Pfam" id="PF13872"/>
    </source>
</evidence>
<dbReference type="GO" id="GO:0031490">
    <property type="term" value="F:chromatin DNA binding"/>
    <property type="evidence" value="ECO:0007669"/>
    <property type="project" value="TreeGrafter"/>
</dbReference>
<dbReference type="PANTHER" id="PTHR12706">
    <property type="entry name" value="STRAWBERRY NOTCH-RELATED"/>
    <property type="match status" value="1"/>
</dbReference>
<dbReference type="EnsemblProtists" id="EOD16012">
    <property type="protein sequence ID" value="EOD16012"/>
    <property type="gene ID" value="EMIHUDRAFT_211047"/>
</dbReference>
<dbReference type="PaxDb" id="2903-EOD16012"/>
<dbReference type="Gene3D" id="3.40.50.300">
    <property type="entry name" value="P-loop containing nucleotide triphosphate hydrolases"/>
    <property type="match status" value="1"/>
</dbReference>
<dbReference type="OMA" id="HTRCESK"/>
<dbReference type="Pfam" id="PF13872">
    <property type="entry name" value="AAA_34"/>
    <property type="match status" value="2"/>
</dbReference>
<dbReference type="AlphaFoldDB" id="A0A0D3IXM7"/>
<reference evidence="4" key="1">
    <citation type="journal article" date="2013" name="Nature">
        <title>Pan genome of the phytoplankton Emiliania underpins its global distribution.</title>
        <authorList>
            <person name="Read B.A."/>
            <person name="Kegel J."/>
            <person name="Klute M.J."/>
            <person name="Kuo A."/>
            <person name="Lefebvre S.C."/>
            <person name="Maumus F."/>
            <person name="Mayer C."/>
            <person name="Miller J."/>
            <person name="Monier A."/>
            <person name="Salamov A."/>
            <person name="Young J."/>
            <person name="Aguilar M."/>
            <person name="Claverie J.M."/>
            <person name="Frickenhaus S."/>
            <person name="Gonzalez K."/>
            <person name="Herman E.K."/>
            <person name="Lin Y.C."/>
            <person name="Napier J."/>
            <person name="Ogata H."/>
            <person name="Sarno A.F."/>
            <person name="Shmutz J."/>
            <person name="Schroeder D."/>
            <person name="de Vargas C."/>
            <person name="Verret F."/>
            <person name="von Dassow P."/>
            <person name="Valentin K."/>
            <person name="Van de Peer Y."/>
            <person name="Wheeler G."/>
            <person name="Dacks J.B."/>
            <person name="Delwiche C.F."/>
            <person name="Dyhrman S.T."/>
            <person name="Glockner G."/>
            <person name="John U."/>
            <person name="Richards T."/>
            <person name="Worden A.Z."/>
            <person name="Zhang X."/>
            <person name="Grigoriev I.V."/>
            <person name="Allen A.E."/>
            <person name="Bidle K."/>
            <person name="Borodovsky M."/>
            <person name="Bowler C."/>
            <person name="Brownlee C."/>
            <person name="Cock J.M."/>
            <person name="Elias M."/>
            <person name="Gladyshev V.N."/>
            <person name="Groth M."/>
            <person name="Guda C."/>
            <person name="Hadaegh A."/>
            <person name="Iglesias-Rodriguez M.D."/>
            <person name="Jenkins J."/>
            <person name="Jones B.M."/>
            <person name="Lawson T."/>
            <person name="Leese F."/>
            <person name="Lindquist E."/>
            <person name="Lobanov A."/>
            <person name="Lomsadze A."/>
            <person name="Malik S.B."/>
            <person name="Marsh M.E."/>
            <person name="Mackinder L."/>
            <person name="Mock T."/>
            <person name="Mueller-Roeber B."/>
            <person name="Pagarete A."/>
            <person name="Parker M."/>
            <person name="Probert I."/>
            <person name="Quesneville H."/>
            <person name="Raines C."/>
            <person name="Rensing S.A."/>
            <person name="Riano-Pachon D.M."/>
            <person name="Richier S."/>
            <person name="Rokitta S."/>
            <person name="Shiraiwa Y."/>
            <person name="Soanes D.M."/>
            <person name="van der Giezen M."/>
            <person name="Wahlund T.M."/>
            <person name="Williams B."/>
            <person name="Wilson W."/>
            <person name="Wolfe G."/>
            <person name="Wurch L.L."/>
        </authorList>
    </citation>
    <scope>NUCLEOTIDE SEQUENCE</scope>
</reference>
<feature type="compositionally biased region" description="Low complexity" evidence="1">
    <location>
        <begin position="92"/>
        <end position="133"/>
    </location>
</feature>
<dbReference type="HOGENOM" id="CLU_481862_0_0_1"/>
<accession>A0A0D3IXM7</accession>